<dbReference type="GO" id="GO:0044550">
    <property type="term" value="P:secondary metabolite biosynthetic process"/>
    <property type="evidence" value="ECO:0007669"/>
    <property type="project" value="TreeGrafter"/>
</dbReference>
<proteinExistence type="predicted"/>
<dbReference type="GO" id="GO:0043041">
    <property type="term" value="P:amino acid activation for nonribosomal peptide biosynthetic process"/>
    <property type="evidence" value="ECO:0007669"/>
    <property type="project" value="TreeGrafter"/>
</dbReference>
<gene>
    <name evidence="3" type="ORF">NIIDMKKI_22160</name>
</gene>
<dbReference type="Gene3D" id="3.30.559.30">
    <property type="entry name" value="Nonribosomal peptide synthetase, condensation domain"/>
    <property type="match status" value="1"/>
</dbReference>
<protein>
    <recommendedName>
        <fullName evidence="2">Condensation domain-containing protein</fullName>
    </recommendedName>
</protein>
<dbReference type="EMBL" id="AP023343">
    <property type="protein sequence ID" value="BCI87010.1"/>
    <property type="molecule type" value="Genomic_DNA"/>
</dbReference>
<name>A0A7G1I7Q0_MYCKA</name>
<accession>A0A7G1I7Q0</accession>
<dbReference type="Proteomes" id="UP000516380">
    <property type="component" value="Chromosome"/>
</dbReference>
<feature type="domain" description="Condensation" evidence="2">
    <location>
        <begin position="2"/>
        <end position="198"/>
    </location>
</feature>
<dbReference type="GO" id="GO:0005829">
    <property type="term" value="C:cytosol"/>
    <property type="evidence" value="ECO:0007669"/>
    <property type="project" value="TreeGrafter"/>
</dbReference>
<feature type="region of interest" description="Disordered" evidence="1">
    <location>
        <begin position="214"/>
        <end position="255"/>
    </location>
</feature>
<dbReference type="GO" id="GO:0031177">
    <property type="term" value="F:phosphopantetheine binding"/>
    <property type="evidence" value="ECO:0007669"/>
    <property type="project" value="TreeGrafter"/>
</dbReference>
<dbReference type="GO" id="GO:0003824">
    <property type="term" value="F:catalytic activity"/>
    <property type="evidence" value="ECO:0007669"/>
    <property type="project" value="InterPro"/>
</dbReference>
<dbReference type="InterPro" id="IPR001242">
    <property type="entry name" value="Condensation_dom"/>
</dbReference>
<dbReference type="Pfam" id="PF00668">
    <property type="entry name" value="Condensation"/>
    <property type="match status" value="1"/>
</dbReference>
<dbReference type="SUPFAM" id="SSF52777">
    <property type="entry name" value="CoA-dependent acyltransferases"/>
    <property type="match status" value="1"/>
</dbReference>
<dbReference type="InterPro" id="IPR023213">
    <property type="entry name" value="CAT-like_dom_sf"/>
</dbReference>
<reference evidence="3 4" key="1">
    <citation type="submission" date="2020-07" db="EMBL/GenBank/DDBJ databases">
        <title>Mycobacterium kansasii (former subtype) with zoonotic potential isolated from diseased indoor pet cat, Japan.</title>
        <authorList>
            <person name="Fukano H."/>
            <person name="Terazono T."/>
            <person name="Hoshino Y."/>
        </authorList>
    </citation>
    <scope>NUCLEOTIDE SEQUENCE [LARGE SCALE GENOMIC DNA]</scope>
    <source>
        <strain evidence="3 4">Kuro-I</strain>
    </source>
</reference>
<evidence type="ECO:0000313" key="3">
    <source>
        <dbReference type="EMBL" id="BCI87010.1"/>
    </source>
</evidence>
<dbReference type="Gene3D" id="3.30.559.10">
    <property type="entry name" value="Chloramphenicol acetyltransferase-like domain"/>
    <property type="match status" value="1"/>
</dbReference>
<organism evidence="3 4">
    <name type="scientific">Mycobacterium kansasii</name>
    <dbReference type="NCBI Taxonomy" id="1768"/>
    <lineage>
        <taxon>Bacteria</taxon>
        <taxon>Bacillati</taxon>
        <taxon>Actinomycetota</taxon>
        <taxon>Actinomycetes</taxon>
        <taxon>Mycobacteriales</taxon>
        <taxon>Mycobacteriaceae</taxon>
        <taxon>Mycobacterium</taxon>
    </lineage>
</organism>
<dbReference type="AlphaFoldDB" id="A0A7G1I7Q0"/>
<evidence type="ECO:0000313" key="4">
    <source>
        <dbReference type="Proteomes" id="UP000516380"/>
    </source>
</evidence>
<feature type="compositionally biased region" description="Low complexity" evidence="1">
    <location>
        <begin position="214"/>
        <end position="236"/>
    </location>
</feature>
<sequence length="255" mass="27857">MQRVEGFAREHSASPFMVLLTAFSALVRRYAGASDFLVSVPVTERSAAAEAAIGYFGNIVLLRIVSGPDDTFAALTDTVRETCLGGFAHRSVGIDRVVRAVNPQRSAGRDGLDRLVRLGFSMRKSVDGFSFDGVTARQLELGAVTAQLPLSLAIVFEPEDPEQVAVEFEYHVDVLAGPLVDRMLTHYLRLLDNALRAPGIASQVWTCSARRSAAPSWPSRTASSSRHPPPRWSRCSNRPRPPHPSGSRWCPTTRS</sequence>
<evidence type="ECO:0000256" key="1">
    <source>
        <dbReference type="SAM" id="MobiDB-lite"/>
    </source>
</evidence>
<dbReference type="PANTHER" id="PTHR45527">
    <property type="entry name" value="NONRIBOSOMAL PEPTIDE SYNTHETASE"/>
    <property type="match status" value="1"/>
</dbReference>
<keyword evidence="4" id="KW-1185">Reference proteome</keyword>
<dbReference type="GO" id="GO:0008610">
    <property type="term" value="P:lipid biosynthetic process"/>
    <property type="evidence" value="ECO:0007669"/>
    <property type="project" value="UniProtKB-ARBA"/>
</dbReference>
<dbReference type="PANTHER" id="PTHR45527:SF1">
    <property type="entry name" value="FATTY ACID SYNTHASE"/>
    <property type="match status" value="1"/>
</dbReference>
<evidence type="ECO:0000259" key="2">
    <source>
        <dbReference type="Pfam" id="PF00668"/>
    </source>
</evidence>